<accession>X1SXM6</accession>
<feature type="region of interest" description="Disordered" evidence="1">
    <location>
        <begin position="170"/>
        <end position="194"/>
    </location>
</feature>
<dbReference type="Gene3D" id="3.10.590.10">
    <property type="entry name" value="ph1033 like domains"/>
    <property type="match status" value="1"/>
</dbReference>
<sequence length="207" mass="23799">MSKRNYWLDLFTGVTWEEFRKAGSKISGFRESRWKTVQKIKKGDYFLCYLTGISRFIGILEVTETAFKDSSPIWSDEDFPCRLKVKLIVGLTPETAIPVHELKDSLSFFQNLKSPHAWTGQFRGSPALWKESDGKVVTETVIEAKENPIVRPFDKKKLKYRPKPIKAKIGSVTIPDTDESSEEIHDAQKQPSDHTEMQWLLLKFGSD</sequence>
<evidence type="ECO:0000259" key="2">
    <source>
        <dbReference type="Pfam" id="PF01878"/>
    </source>
</evidence>
<dbReference type="InterPro" id="IPR015947">
    <property type="entry name" value="PUA-like_sf"/>
</dbReference>
<feature type="non-terminal residue" evidence="3">
    <location>
        <position position="207"/>
    </location>
</feature>
<comment type="caution">
    <text evidence="3">The sequence shown here is derived from an EMBL/GenBank/DDBJ whole genome shotgun (WGS) entry which is preliminary data.</text>
</comment>
<evidence type="ECO:0000313" key="3">
    <source>
        <dbReference type="EMBL" id="GAI97827.1"/>
    </source>
</evidence>
<dbReference type="EMBL" id="BARW01017015">
    <property type="protein sequence ID" value="GAI97827.1"/>
    <property type="molecule type" value="Genomic_DNA"/>
</dbReference>
<feature type="domain" description="EVE" evidence="2">
    <location>
        <begin position="14"/>
        <end position="107"/>
    </location>
</feature>
<organism evidence="3">
    <name type="scientific">marine sediment metagenome</name>
    <dbReference type="NCBI Taxonomy" id="412755"/>
    <lineage>
        <taxon>unclassified sequences</taxon>
        <taxon>metagenomes</taxon>
        <taxon>ecological metagenomes</taxon>
    </lineage>
</organism>
<protein>
    <recommendedName>
        <fullName evidence="2">EVE domain-containing protein</fullName>
    </recommendedName>
</protein>
<gene>
    <name evidence="3" type="ORF">S12H4_29491</name>
</gene>
<reference evidence="3" key="1">
    <citation type="journal article" date="2014" name="Front. Microbiol.">
        <title>High frequency of phylogenetically diverse reductive dehalogenase-homologous genes in deep subseafloor sedimentary metagenomes.</title>
        <authorList>
            <person name="Kawai M."/>
            <person name="Futagami T."/>
            <person name="Toyoda A."/>
            <person name="Takaki Y."/>
            <person name="Nishi S."/>
            <person name="Hori S."/>
            <person name="Arai W."/>
            <person name="Tsubouchi T."/>
            <person name="Morono Y."/>
            <person name="Uchiyama I."/>
            <person name="Ito T."/>
            <person name="Fujiyama A."/>
            <person name="Inagaki F."/>
            <person name="Takami H."/>
        </authorList>
    </citation>
    <scope>NUCLEOTIDE SEQUENCE</scope>
    <source>
        <strain evidence="3">Expedition CK06-06</strain>
    </source>
</reference>
<dbReference type="InterPro" id="IPR002740">
    <property type="entry name" value="EVE_domain"/>
</dbReference>
<proteinExistence type="predicted"/>
<feature type="compositionally biased region" description="Basic and acidic residues" evidence="1">
    <location>
        <begin position="182"/>
        <end position="194"/>
    </location>
</feature>
<name>X1SXM6_9ZZZZ</name>
<dbReference type="SUPFAM" id="SSF88697">
    <property type="entry name" value="PUA domain-like"/>
    <property type="match status" value="1"/>
</dbReference>
<dbReference type="Pfam" id="PF01878">
    <property type="entry name" value="EVE"/>
    <property type="match status" value="1"/>
</dbReference>
<dbReference type="AlphaFoldDB" id="X1SXM6"/>
<evidence type="ECO:0000256" key="1">
    <source>
        <dbReference type="SAM" id="MobiDB-lite"/>
    </source>
</evidence>